<dbReference type="InterPro" id="IPR027417">
    <property type="entry name" value="P-loop_NTPase"/>
</dbReference>
<feature type="domain" description="ABC transmembrane type-1" evidence="12">
    <location>
        <begin position="23"/>
        <end position="317"/>
    </location>
</feature>
<accession>A0A8J2YFU1</accession>
<comment type="caution">
    <text evidence="13">The sequence shown here is derived from an EMBL/GenBank/DDBJ whole genome shotgun (WGS) entry which is preliminary data.</text>
</comment>
<feature type="domain" description="ABC transporter" evidence="11">
    <location>
        <begin position="356"/>
        <end position="591"/>
    </location>
</feature>
<keyword evidence="14" id="KW-1185">Reference proteome</keyword>
<dbReference type="InterPro" id="IPR003439">
    <property type="entry name" value="ABC_transporter-like_ATP-bd"/>
</dbReference>
<evidence type="ECO:0000256" key="10">
    <source>
        <dbReference type="SAM" id="Phobius"/>
    </source>
</evidence>
<evidence type="ECO:0000256" key="5">
    <source>
        <dbReference type="ARBA" id="ARBA00022741"/>
    </source>
</evidence>
<keyword evidence="5" id="KW-0547">Nucleotide-binding</keyword>
<dbReference type="Proteomes" id="UP000628775">
    <property type="component" value="Unassembled WGS sequence"/>
</dbReference>
<evidence type="ECO:0000256" key="7">
    <source>
        <dbReference type="ARBA" id="ARBA00022840"/>
    </source>
</evidence>
<dbReference type="GO" id="GO:0005524">
    <property type="term" value="F:ATP binding"/>
    <property type="evidence" value="ECO:0007669"/>
    <property type="project" value="UniProtKB-KW"/>
</dbReference>
<dbReference type="GO" id="GO:0008234">
    <property type="term" value="F:cysteine-type peptidase activity"/>
    <property type="evidence" value="ECO:0007669"/>
    <property type="project" value="UniProtKB-KW"/>
</dbReference>
<evidence type="ECO:0000259" key="11">
    <source>
        <dbReference type="PROSITE" id="PS50893"/>
    </source>
</evidence>
<keyword evidence="4 10" id="KW-0812">Transmembrane</keyword>
<feature type="transmembrane region" description="Helical" evidence="10">
    <location>
        <begin position="179"/>
        <end position="196"/>
    </location>
</feature>
<dbReference type="Gene3D" id="3.40.50.300">
    <property type="entry name" value="P-loop containing nucleotide triphosphate hydrolases"/>
    <property type="match status" value="1"/>
</dbReference>
<evidence type="ECO:0000259" key="12">
    <source>
        <dbReference type="PROSITE" id="PS50929"/>
    </source>
</evidence>
<dbReference type="PROSITE" id="PS50893">
    <property type="entry name" value="ABC_TRANSPORTER_2"/>
    <property type="match status" value="1"/>
</dbReference>
<gene>
    <name evidence="13" type="ORF">GCM10011391_06300</name>
</gene>
<dbReference type="Pfam" id="PF00005">
    <property type="entry name" value="ABC_tran"/>
    <property type="match status" value="1"/>
</dbReference>
<dbReference type="AlphaFoldDB" id="A0A8J2YFU1"/>
<name>A0A8J2YFU1_9BACL</name>
<dbReference type="PROSITE" id="PS00211">
    <property type="entry name" value="ABC_TRANSPORTER_1"/>
    <property type="match status" value="1"/>
</dbReference>
<dbReference type="GO" id="GO:0140359">
    <property type="term" value="F:ABC-type transporter activity"/>
    <property type="evidence" value="ECO:0007669"/>
    <property type="project" value="InterPro"/>
</dbReference>
<keyword evidence="9 10" id="KW-0472">Membrane</keyword>
<comment type="subcellular location">
    <subcellularLocation>
        <location evidence="1">Cell membrane</location>
        <topology evidence="1">Multi-pass membrane protein</topology>
    </subcellularLocation>
</comment>
<keyword evidence="2" id="KW-0813">Transport</keyword>
<feature type="transmembrane region" description="Helical" evidence="10">
    <location>
        <begin position="21"/>
        <end position="52"/>
    </location>
</feature>
<protein>
    <submittedName>
        <fullName evidence="13">ABC transporter ATP-binding protein</fullName>
    </submittedName>
</protein>
<proteinExistence type="predicted"/>
<dbReference type="GO" id="GO:0005886">
    <property type="term" value="C:plasma membrane"/>
    <property type="evidence" value="ECO:0007669"/>
    <property type="project" value="UniProtKB-SubCell"/>
</dbReference>
<sequence length="597" mass="67138">MHYIILYIRQLNKHSGMILYFNLFGMGVSSLLEGAAIVLLIPLISLTGVMHLNGGTTGLVAVLDRFDVGTHVLNLPVVLGIYICIIIGQSLLQRNLSIRNVTLVQDFIHHLRLQVYQGLLQANWRLYIQQRKSDLTNLLTIEINRVNNGISLFLQLLTLIVFTGIQIGLAFYLNAKMTGFVIISGLVLSYFSRRFIRASKQLGRKTSELSKEYLAGITDQLNGMKDIKSNHLEASRLNWLRTLTKAMHAEQVEYVKLKTNSQFFYKSMSAFLLAGFVFFAVTLFHSQPGQFLIIIVIFSRLWPKVTTLQANIQQVAATIPAFKALSDLEQQCRRELEFEGEFIEEGSDRLLIKEGMECRNVYFQYESATADTLRNINTFIPANSMVAVVGRSGAGKSTLIDVLMGLLKPNRGDVLIDGKALTRETLFSLRHAMSYVPQDPFLFNGTIKDNLRLVATEATEEDLWEALRLSAADAFVRKLPEGLNTMIGDRGIKLSGGECQRLVLARALLRKPSVLVLDEATSALDTENEAKIQEALEKMRGKMTIIVIAHRLSTIRHADQVLVLDRGEIIQKGEFIQLSKDRYGVFNQLLQHQFVVS</sequence>
<dbReference type="InterPro" id="IPR017871">
    <property type="entry name" value="ABC_transporter-like_CS"/>
</dbReference>
<evidence type="ECO:0000256" key="4">
    <source>
        <dbReference type="ARBA" id="ARBA00022692"/>
    </source>
</evidence>
<evidence type="ECO:0000256" key="1">
    <source>
        <dbReference type="ARBA" id="ARBA00004651"/>
    </source>
</evidence>
<dbReference type="EMBL" id="BMIR01000002">
    <property type="protein sequence ID" value="GGE30419.1"/>
    <property type="molecule type" value="Genomic_DNA"/>
</dbReference>
<keyword evidence="6" id="KW-0645">Protease</keyword>
<dbReference type="PANTHER" id="PTHR24221:SF654">
    <property type="entry name" value="ATP-BINDING CASSETTE SUB-FAMILY B MEMBER 6"/>
    <property type="match status" value="1"/>
</dbReference>
<evidence type="ECO:0000256" key="3">
    <source>
        <dbReference type="ARBA" id="ARBA00022475"/>
    </source>
</evidence>
<dbReference type="PROSITE" id="PS50929">
    <property type="entry name" value="ABC_TM1F"/>
    <property type="match status" value="1"/>
</dbReference>
<reference evidence="13" key="1">
    <citation type="journal article" date="2014" name="Int. J. Syst. Evol. Microbiol.">
        <title>Complete genome sequence of Corynebacterium casei LMG S-19264T (=DSM 44701T), isolated from a smear-ripened cheese.</title>
        <authorList>
            <consortium name="US DOE Joint Genome Institute (JGI-PGF)"/>
            <person name="Walter F."/>
            <person name="Albersmeier A."/>
            <person name="Kalinowski J."/>
            <person name="Ruckert C."/>
        </authorList>
    </citation>
    <scope>NUCLEOTIDE SEQUENCE</scope>
    <source>
        <strain evidence="13">CGMCC 1.15371</strain>
    </source>
</reference>
<dbReference type="SUPFAM" id="SSF52540">
    <property type="entry name" value="P-loop containing nucleoside triphosphate hydrolases"/>
    <property type="match status" value="1"/>
</dbReference>
<dbReference type="InterPro" id="IPR039421">
    <property type="entry name" value="Type_1_exporter"/>
</dbReference>
<evidence type="ECO:0000256" key="8">
    <source>
        <dbReference type="ARBA" id="ARBA00022989"/>
    </source>
</evidence>
<evidence type="ECO:0000313" key="13">
    <source>
        <dbReference type="EMBL" id="GGE30419.1"/>
    </source>
</evidence>
<dbReference type="InterPro" id="IPR036640">
    <property type="entry name" value="ABC1_TM_sf"/>
</dbReference>
<keyword evidence="7 13" id="KW-0067">ATP-binding</keyword>
<dbReference type="SUPFAM" id="SSF90123">
    <property type="entry name" value="ABC transporter transmembrane region"/>
    <property type="match status" value="1"/>
</dbReference>
<keyword evidence="6" id="KW-0788">Thiol protease</keyword>
<reference evidence="13" key="2">
    <citation type="submission" date="2020-09" db="EMBL/GenBank/DDBJ databases">
        <authorList>
            <person name="Sun Q."/>
            <person name="Zhou Y."/>
        </authorList>
    </citation>
    <scope>NUCLEOTIDE SEQUENCE</scope>
    <source>
        <strain evidence="13">CGMCC 1.15371</strain>
    </source>
</reference>
<evidence type="ECO:0000256" key="2">
    <source>
        <dbReference type="ARBA" id="ARBA00022448"/>
    </source>
</evidence>
<feature type="transmembrane region" description="Helical" evidence="10">
    <location>
        <begin position="72"/>
        <end position="92"/>
    </location>
</feature>
<feature type="transmembrane region" description="Helical" evidence="10">
    <location>
        <begin position="152"/>
        <end position="173"/>
    </location>
</feature>
<dbReference type="GO" id="GO:0016887">
    <property type="term" value="F:ATP hydrolysis activity"/>
    <property type="evidence" value="ECO:0007669"/>
    <property type="project" value="InterPro"/>
</dbReference>
<organism evidence="13 14">
    <name type="scientific">Pullulanibacillus camelliae</name>
    <dbReference type="NCBI Taxonomy" id="1707096"/>
    <lineage>
        <taxon>Bacteria</taxon>
        <taxon>Bacillati</taxon>
        <taxon>Bacillota</taxon>
        <taxon>Bacilli</taxon>
        <taxon>Bacillales</taxon>
        <taxon>Sporolactobacillaceae</taxon>
        <taxon>Pullulanibacillus</taxon>
    </lineage>
</organism>
<dbReference type="RefSeq" id="WP_188689039.1">
    <property type="nucleotide sequence ID" value="NZ_BMIR01000002.1"/>
</dbReference>
<evidence type="ECO:0000313" key="14">
    <source>
        <dbReference type="Proteomes" id="UP000628775"/>
    </source>
</evidence>
<evidence type="ECO:0000256" key="9">
    <source>
        <dbReference type="ARBA" id="ARBA00023136"/>
    </source>
</evidence>
<dbReference type="PANTHER" id="PTHR24221">
    <property type="entry name" value="ATP-BINDING CASSETTE SUB-FAMILY B"/>
    <property type="match status" value="1"/>
</dbReference>
<dbReference type="SMART" id="SM00382">
    <property type="entry name" value="AAA"/>
    <property type="match status" value="1"/>
</dbReference>
<dbReference type="Pfam" id="PF00664">
    <property type="entry name" value="ABC_membrane"/>
    <property type="match status" value="1"/>
</dbReference>
<keyword evidence="3" id="KW-1003">Cell membrane</keyword>
<feature type="transmembrane region" description="Helical" evidence="10">
    <location>
        <begin position="263"/>
        <end position="284"/>
    </location>
</feature>
<dbReference type="FunFam" id="3.40.50.300:FF:000299">
    <property type="entry name" value="ABC transporter ATP-binding protein/permease"/>
    <property type="match status" value="1"/>
</dbReference>
<keyword evidence="6" id="KW-0378">Hydrolase</keyword>
<dbReference type="InterPro" id="IPR011527">
    <property type="entry name" value="ABC1_TM_dom"/>
</dbReference>
<dbReference type="GO" id="GO:0034040">
    <property type="term" value="F:ATPase-coupled lipid transmembrane transporter activity"/>
    <property type="evidence" value="ECO:0007669"/>
    <property type="project" value="TreeGrafter"/>
</dbReference>
<evidence type="ECO:0000256" key="6">
    <source>
        <dbReference type="ARBA" id="ARBA00022807"/>
    </source>
</evidence>
<dbReference type="Gene3D" id="1.20.1560.10">
    <property type="entry name" value="ABC transporter type 1, transmembrane domain"/>
    <property type="match status" value="1"/>
</dbReference>
<keyword evidence="8 10" id="KW-1133">Transmembrane helix</keyword>
<dbReference type="InterPro" id="IPR003593">
    <property type="entry name" value="AAA+_ATPase"/>
</dbReference>